<evidence type="ECO:0000313" key="2">
    <source>
        <dbReference type="EMBL" id="CAG8522057.1"/>
    </source>
</evidence>
<dbReference type="Pfam" id="PF00564">
    <property type="entry name" value="PB1"/>
    <property type="match status" value="1"/>
</dbReference>
<gene>
    <name evidence="2" type="ORF">AMORRO_LOCUS4256</name>
</gene>
<dbReference type="InterPro" id="IPR000270">
    <property type="entry name" value="PB1_dom"/>
</dbReference>
<dbReference type="InterPro" id="IPR053793">
    <property type="entry name" value="PB1-like"/>
</dbReference>
<feature type="domain" description="PB1" evidence="1">
    <location>
        <begin position="5"/>
        <end position="89"/>
    </location>
</feature>
<dbReference type="AlphaFoldDB" id="A0A9N9FBB9"/>
<dbReference type="Gene3D" id="2.170.130.20">
    <property type="entry name" value="LCCL-like domain"/>
    <property type="match status" value="1"/>
</dbReference>
<sequence length="208" mass="23809">MNSEIVVIKARYNLGKRKIARKLLIKKDIKLVDLEDKLHDRFDVNYDKKIEIYYLDEEKDYVAITHQEELALAMETEDSLTLELIVKSKIVESFCTYPKISRGNPGDIIDVLIEDQWLTLSNALRDDTKAWGTHIYTEDSDVVKALAHSEKIDLADLPPQYNIVATLRFLPGCIKYIGSTVQGITTLNYGPYDLSYIIEDVRAVPLDN</sequence>
<name>A0A9N9FBB9_9GLOM</name>
<dbReference type="Gene3D" id="3.10.20.90">
    <property type="entry name" value="Phosphatidylinositol 3-kinase Catalytic Subunit, Chain A, domain 1"/>
    <property type="match status" value="1"/>
</dbReference>
<protein>
    <submittedName>
        <fullName evidence="2">18852_t:CDS:1</fullName>
    </submittedName>
</protein>
<dbReference type="SMART" id="SM00666">
    <property type="entry name" value="PB1"/>
    <property type="match status" value="1"/>
</dbReference>
<proteinExistence type="predicted"/>
<reference evidence="2" key="1">
    <citation type="submission" date="2021-06" db="EMBL/GenBank/DDBJ databases">
        <authorList>
            <person name="Kallberg Y."/>
            <person name="Tangrot J."/>
            <person name="Rosling A."/>
        </authorList>
    </citation>
    <scope>NUCLEOTIDE SEQUENCE</scope>
    <source>
        <strain evidence="2">CL551</strain>
    </source>
</reference>
<evidence type="ECO:0000259" key="1">
    <source>
        <dbReference type="PROSITE" id="PS51745"/>
    </source>
</evidence>
<accession>A0A9N9FBB9</accession>
<dbReference type="CDD" id="cd05992">
    <property type="entry name" value="PB1"/>
    <property type="match status" value="1"/>
</dbReference>
<dbReference type="OrthoDB" id="3596986at2759"/>
<keyword evidence="3" id="KW-1185">Reference proteome</keyword>
<dbReference type="Proteomes" id="UP000789342">
    <property type="component" value="Unassembled WGS sequence"/>
</dbReference>
<dbReference type="InterPro" id="IPR036609">
    <property type="entry name" value="LCCL_sf"/>
</dbReference>
<organism evidence="2 3">
    <name type="scientific">Acaulospora morrowiae</name>
    <dbReference type="NCBI Taxonomy" id="94023"/>
    <lineage>
        <taxon>Eukaryota</taxon>
        <taxon>Fungi</taxon>
        <taxon>Fungi incertae sedis</taxon>
        <taxon>Mucoromycota</taxon>
        <taxon>Glomeromycotina</taxon>
        <taxon>Glomeromycetes</taxon>
        <taxon>Diversisporales</taxon>
        <taxon>Acaulosporaceae</taxon>
        <taxon>Acaulospora</taxon>
    </lineage>
</organism>
<evidence type="ECO:0000313" key="3">
    <source>
        <dbReference type="Proteomes" id="UP000789342"/>
    </source>
</evidence>
<comment type="caution">
    <text evidence="2">The sequence shown here is derived from an EMBL/GenBank/DDBJ whole genome shotgun (WGS) entry which is preliminary data.</text>
</comment>
<dbReference type="PROSITE" id="PS51745">
    <property type="entry name" value="PB1"/>
    <property type="match status" value="1"/>
</dbReference>
<dbReference type="EMBL" id="CAJVPV010002256">
    <property type="protein sequence ID" value="CAG8522057.1"/>
    <property type="molecule type" value="Genomic_DNA"/>
</dbReference>
<dbReference type="SUPFAM" id="SSF54277">
    <property type="entry name" value="CAD &amp; PB1 domains"/>
    <property type="match status" value="1"/>
</dbReference>